<protein>
    <recommendedName>
        <fullName evidence="2">RING-type E3 ubiquitin transferase</fullName>
        <ecNumber evidence="2">2.3.2.27</ecNumber>
    </recommendedName>
</protein>
<reference evidence="12" key="1">
    <citation type="journal article" date="2020" name="J. Eukaryot. Microbiol.">
        <title>De novo Sequencing, Assembly and Annotation of the Transcriptome for the Free-Living Testate Amoeba Arcella intermedia.</title>
        <authorList>
            <person name="Ribeiro G.M."/>
            <person name="Porfirio-Sousa A.L."/>
            <person name="Maurer-Alcala X.X."/>
            <person name="Katz L.A."/>
            <person name="Lahr D.J.G."/>
        </authorList>
    </citation>
    <scope>NUCLEOTIDE SEQUENCE</scope>
</reference>
<keyword evidence="4" id="KW-0479">Metal-binding</keyword>
<keyword evidence="3" id="KW-0808">Transferase</keyword>
<dbReference type="PROSITE" id="PS00518">
    <property type="entry name" value="ZF_RING_1"/>
    <property type="match status" value="1"/>
</dbReference>
<dbReference type="GO" id="GO:0061630">
    <property type="term" value="F:ubiquitin protein ligase activity"/>
    <property type="evidence" value="ECO:0007669"/>
    <property type="project" value="UniProtKB-EC"/>
</dbReference>
<dbReference type="InterPro" id="IPR001841">
    <property type="entry name" value="Znf_RING"/>
</dbReference>
<evidence type="ECO:0000256" key="4">
    <source>
        <dbReference type="ARBA" id="ARBA00022723"/>
    </source>
</evidence>
<keyword evidence="5 9" id="KW-0863">Zinc-finger</keyword>
<feature type="region of interest" description="Disordered" evidence="10">
    <location>
        <begin position="113"/>
        <end position="133"/>
    </location>
</feature>
<evidence type="ECO:0000313" key="12">
    <source>
        <dbReference type="EMBL" id="NDV39149.1"/>
    </source>
</evidence>
<dbReference type="InterPro" id="IPR018957">
    <property type="entry name" value="Znf_C3HC4_RING-type"/>
</dbReference>
<sequence>MSPCEDLTVTDRCFHSFCFVCIRQWTSINPCCPLCKTGYDSLIRRYDPHSNTYQRLPIHQRAPEGRGPSATAQSARAKRRVVYSKGLKAVLQNVDLAPLELVLYKNVKPKTPYFRTKTNDSGSKRANQTGTHI</sequence>
<dbReference type="PROSITE" id="PS50089">
    <property type="entry name" value="ZF_RING_2"/>
    <property type="match status" value="1"/>
</dbReference>
<dbReference type="GO" id="GO:0006513">
    <property type="term" value="P:protein monoubiquitination"/>
    <property type="evidence" value="ECO:0007669"/>
    <property type="project" value="TreeGrafter"/>
</dbReference>
<evidence type="ECO:0000256" key="1">
    <source>
        <dbReference type="ARBA" id="ARBA00000900"/>
    </source>
</evidence>
<feature type="domain" description="RING-type" evidence="11">
    <location>
        <begin position="13"/>
        <end position="36"/>
    </location>
</feature>
<evidence type="ECO:0000256" key="7">
    <source>
        <dbReference type="ARBA" id="ARBA00023015"/>
    </source>
</evidence>
<keyword evidence="7" id="KW-0805">Transcription regulation</keyword>
<evidence type="ECO:0000256" key="2">
    <source>
        <dbReference type="ARBA" id="ARBA00012483"/>
    </source>
</evidence>
<dbReference type="GO" id="GO:0008270">
    <property type="term" value="F:zinc ion binding"/>
    <property type="evidence" value="ECO:0007669"/>
    <property type="project" value="UniProtKB-KW"/>
</dbReference>
<comment type="catalytic activity">
    <reaction evidence="1">
        <text>S-ubiquitinyl-[E2 ubiquitin-conjugating enzyme]-L-cysteine + [acceptor protein]-L-lysine = [E2 ubiquitin-conjugating enzyme]-L-cysteine + N(6)-ubiquitinyl-[acceptor protein]-L-lysine.</text>
        <dbReference type="EC" id="2.3.2.27"/>
    </reaction>
</comment>
<dbReference type="GO" id="GO:0000209">
    <property type="term" value="P:protein polyubiquitination"/>
    <property type="evidence" value="ECO:0007669"/>
    <property type="project" value="TreeGrafter"/>
</dbReference>
<dbReference type="InterPro" id="IPR013083">
    <property type="entry name" value="Znf_RING/FYVE/PHD"/>
</dbReference>
<dbReference type="PANTHER" id="PTHR46077:SF1">
    <property type="entry name" value="TOP1 BINDING ARGININE_SERINE RICH PROTEIN, E3 UBIQUITIN LIGASE"/>
    <property type="match status" value="1"/>
</dbReference>
<organism evidence="12">
    <name type="scientific">Arcella intermedia</name>
    <dbReference type="NCBI Taxonomy" id="1963864"/>
    <lineage>
        <taxon>Eukaryota</taxon>
        <taxon>Amoebozoa</taxon>
        <taxon>Tubulinea</taxon>
        <taxon>Elardia</taxon>
        <taxon>Arcellinida</taxon>
        <taxon>Sphaerothecina</taxon>
        <taxon>Arcellidae</taxon>
        <taxon>Arcella</taxon>
    </lineage>
</organism>
<dbReference type="AlphaFoldDB" id="A0A6B2LPN1"/>
<dbReference type="SUPFAM" id="SSF57850">
    <property type="entry name" value="RING/U-box"/>
    <property type="match status" value="1"/>
</dbReference>
<dbReference type="Pfam" id="PF00097">
    <property type="entry name" value="zf-C3HC4"/>
    <property type="match status" value="1"/>
</dbReference>
<dbReference type="Gene3D" id="3.30.40.10">
    <property type="entry name" value="Zinc/RING finger domain, C3HC4 (zinc finger)"/>
    <property type="match status" value="1"/>
</dbReference>
<dbReference type="EMBL" id="GIBP01010180">
    <property type="protein sequence ID" value="NDV39149.1"/>
    <property type="molecule type" value="Transcribed_RNA"/>
</dbReference>
<evidence type="ECO:0000256" key="3">
    <source>
        <dbReference type="ARBA" id="ARBA00022679"/>
    </source>
</evidence>
<dbReference type="InterPro" id="IPR017907">
    <property type="entry name" value="Znf_RING_CS"/>
</dbReference>
<name>A0A6B2LPN1_9EUKA</name>
<evidence type="ECO:0000256" key="9">
    <source>
        <dbReference type="PROSITE-ProRule" id="PRU00175"/>
    </source>
</evidence>
<feature type="compositionally biased region" description="Polar residues" evidence="10">
    <location>
        <begin position="119"/>
        <end position="133"/>
    </location>
</feature>
<keyword evidence="8" id="KW-0804">Transcription</keyword>
<keyword evidence="6" id="KW-0862">Zinc</keyword>
<proteinExistence type="predicted"/>
<evidence type="ECO:0000256" key="8">
    <source>
        <dbReference type="ARBA" id="ARBA00023163"/>
    </source>
</evidence>
<evidence type="ECO:0000259" key="11">
    <source>
        <dbReference type="PROSITE" id="PS50089"/>
    </source>
</evidence>
<dbReference type="PANTHER" id="PTHR46077">
    <property type="entry name" value="E3 UBIQUITIN-PROTEIN LIGASE TOPORS"/>
    <property type="match status" value="1"/>
</dbReference>
<dbReference type="EC" id="2.3.2.27" evidence="2"/>
<evidence type="ECO:0000256" key="10">
    <source>
        <dbReference type="SAM" id="MobiDB-lite"/>
    </source>
</evidence>
<evidence type="ECO:0000256" key="6">
    <source>
        <dbReference type="ARBA" id="ARBA00022833"/>
    </source>
</evidence>
<accession>A0A6B2LPN1</accession>
<evidence type="ECO:0000256" key="5">
    <source>
        <dbReference type="ARBA" id="ARBA00022771"/>
    </source>
</evidence>